<accession>A0A7M2RKU0</accession>
<keyword evidence="1" id="KW-0812">Transmembrane</keyword>
<evidence type="ECO:0000313" key="3">
    <source>
        <dbReference type="Proteomes" id="UP000593601"/>
    </source>
</evidence>
<keyword evidence="3" id="KW-1185">Reference proteome</keyword>
<dbReference type="AlphaFoldDB" id="A0A7M2RKU0"/>
<feature type="transmembrane region" description="Helical" evidence="1">
    <location>
        <begin position="88"/>
        <end position="106"/>
    </location>
</feature>
<keyword evidence="1" id="KW-1133">Transmembrane helix</keyword>
<feature type="transmembrane region" description="Helical" evidence="1">
    <location>
        <begin position="194"/>
        <end position="214"/>
    </location>
</feature>
<dbReference type="EMBL" id="CP063304">
    <property type="protein sequence ID" value="QOV20748.1"/>
    <property type="molecule type" value="Genomic_DNA"/>
</dbReference>
<feature type="transmembrane region" description="Helical" evidence="1">
    <location>
        <begin position="20"/>
        <end position="37"/>
    </location>
</feature>
<organism evidence="2 3">
    <name type="scientific">Blautia liquoris</name>
    <dbReference type="NCBI Taxonomy" id="2779518"/>
    <lineage>
        <taxon>Bacteria</taxon>
        <taxon>Bacillati</taxon>
        <taxon>Bacillota</taxon>
        <taxon>Clostridia</taxon>
        <taxon>Lachnospirales</taxon>
        <taxon>Lachnospiraceae</taxon>
        <taxon>Blautia</taxon>
    </lineage>
</organism>
<dbReference type="Proteomes" id="UP000593601">
    <property type="component" value="Chromosome"/>
</dbReference>
<reference evidence="2 3" key="1">
    <citation type="submission" date="2020-10" db="EMBL/GenBank/DDBJ databases">
        <title>Blautia liquoris sp.nov., isolated from the mud in a fermentation cellar used for the production of Chinese strong-flavoured liquor.</title>
        <authorList>
            <person name="Lu L."/>
        </authorList>
    </citation>
    <scope>NUCLEOTIDE SEQUENCE [LARGE SCALE GENOMIC DNA]</scope>
    <source>
        <strain evidence="2 3">LZLJ-3</strain>
    </source>
</reference>
<sequence>MESLLKKLQKVSRFCLGTSSYGAYALILGFFCGFPMGAKLTADFYASGRIDREEADYLLMVSNHASPMFIINYIVLQTFKDDSLRLPVLGILYGSAFLSVIIWRIYKKRFRAASKEPIKKEMSMAGFSGAILDTSIMNGFDTITRLGGYIIIFSIYGALLQKVLMPFPALQAFIAGVTEITTGAVCIHNSNLSWNMKFLLIMCCTSFGGLSTVAQTNCVIQESGLDVRTYVKGKVMNTAVTSVLVLLFIIL</sequence>
<name>A0A7M2RKU0_9FIRM</name>
<evidence type="ECO:0000313" key="2">
    <source>
        <dbReference type="EMBL" id="QOV20748.1"/>
    </source>
</evidence>
<gene>
    <name evidence="2" type="ORF">INP51_07475</name>
</gene>
<feature type="transmembrane region" description="Helical" evidence="1">
    <location>
        <begin position="234"/>
        <end position="250"/>
    </location>
</feature>
<feature type="transmembrane region" description="Helical" evidence="1">
    <location>
        <begin position="146"/>
        <end position="164"/>
    </location>
</feature>
<keyword evidence="1" id="KW-0472">Membrane</keyword>
<protein>
    <submittedName>
        <fullName evidence="2">Sporulation protein</fullName>
    </submittedName>
</protein>
<evidence type="ECO:0000256" key="1">
    <source>
        <dbReference type="SAM" id="Phobius"/>
    </source>
</evidence>
<feature type="transmembrane region" description="Helical" evidence="1">
    <location>
        <begin position="57"/>
        <end position="76"/>
    </location>
</feature>
<dbReference type="KEGG" id="bliq:INP51_07475"/>
<proteinExistence type="predicted"/>
<dbReference type="RefSeq" id="WP_193737062.1">
    <property type="nucleotide sequence ID" value="NZ_CP063304.1"/>
</dbReference>